<evidence type="ECO:0000256" key="1">
    <source>
        <dbReference type="SAM" id="MobiDB-lite"/>
    </source>
</evidence>
<evidence type="ECO:0000313" key="2">
    <source>
        <dbReference type="EMBL" id="AGT99246.1"/>
    </source>
</evidence>
<feature type="region of interest" description="Disordered" evidence="1">
    <location>
        <begin position="553"/>
        <end position="578"/>
    </location>
</feature>
<feature type="compositionally biased region" description="Low complexity" evidence="1">
    <location>
        <begin position="404"/>
        <end position="417"/>
    </location>
</feature>
<dbReference type="KEGG" id="vg:16747441"/>
<dbReference type="EMBL" id="KF017583">
    <property type="protein sequence ID" value="AGT99246.1"/>
    <property type="molecule type" value="Genomic_DNA"/>
</dbReference>
<dbReference type="InterPro" id="IPR008649">
    <property type="entry name" value="Herpes_UL82/UL83"/>
</dbReference>
<organism evidence="2 3">
    <name type="scientific">Suid betaherpesvirus 2</name>
    <dbReference type="NCBI Taxonomy" id="1608255"/>
    <lineage>
        <taxon>Viruses</taxon>
        <taxon>Duplodnaviria</taxon>
        <taxon>Heunggongvirae</taxon>
        <taxon>Peploviricota</taxon>
        <taxon>Herviviricetes</taxon>
        <taxon>Herpesvirales</taxon>
        <taxon>Orthoherpesviridae</taxon>
        <taxon>Betaherpesvirinae</taxon>
        <taxon>Roseolovirus</taxon>
        <taxon>Roseolovirus suidbeta2</taxon>
    </lineage>
</organism>
<feature type="region of interest" description="Disordered" evidence="1">
    <location>
        <begin position="497"/>
        <end position="520"/>
    </location>
</feature>
<protein>
    <submittedName>
        <fullName evidence="2">Major tegument phosphoprotein pp65</fullName>
    </submittedName>
</protein>
<keyword evidence="3" id="KW-1185">Reference proteome</keyword>
<feature type="compositionally biased region" description="Low complexity" evidence="1">
    <location>
        <begin position="382"/>
        <end position="396"/>
    </location>
</feature>
<dbReference type="Proteomes" id="UP000243849">
    <property type="component" value="Segment"/>
</dbReference>
<dbReference type="OrthoDB" id="9423at10239"/>
<evidence type="ECO:0000313" key="3">
    <source>
        <dbReference type="Proteomes" id="UP000243849"/>
    </source>
</evidence>
<dbReference type="GeneID" id="16747441"/>
<dbReference type="RefSeq" id="YP_008492991.1">
    <property type="nucleotide sequence ID" value="NC_022233.1"/>
</dbReference>
<accession>U3GPL0</accession>
<proteinExistence type="predicted"/>
<sequence>MSRMYPKWTSYITQIKINNDVLISPLECKCLLLSLKIEVPIGSCVLMCQDNETSVYVPFSFLDVSNDGKIKVNLINKTNNYIRLKRTPIVLNVFAISCNVPVIITTPVKELKELVITNHMVSSTKNETLTTYKAGSKICFCIKTNWKTKLKSSTFTRFVSSAWTFLYSFYKAHPFNCAFIEHISLNGGYIKNICIYDNSVLLFDICIDKNINDPEPLPSDVFISILFQNHDADLVTNDNCDPYITKGAHPAELSVYANTDMLIKPKQQTSITYDVKYTSSSLNGVFLPLFFNGIEIYPVVWNSESNLSLPLRGGANTVHIRRGQLLGKIYLFSNDLFKTSDITSHPSLEESSSIILSDHVPESSGLGDRSRPLLSLRSIPQTSTSSSVSETLSVSTKPKRAQKKTSSSDSTYFSTPSKKPHKKKADPFGTPYAKPVSEKGSPKKLRISSGDTHRKTEPPPKSTPISIQKLKISDTSDDESEIEDINAQIFFITPPDEEQAKGPLSTRTSSPRIDDTPMGTPVDFGFAESDAEREKTPIPSPIIFGDVIVISSSDDDNEKPHKTRPRLVKPRPLGKYSKPLSSDEDVNIGLAQQAVSAINVHGEYTLRCKQFLNASEPICIRLHSLGLTLPIQNMCPMKQCMLTQTNVYFDISGPAPKYITTLEIK</sequence>
<feature type="region of interest" description="Disordered" evidence="1">
    <location>
        <begin position="377"/>
        <end position="465"/>
    </location>
</feature>
<gene>
    <name evidence="2" type="primary">U54A</name>
</gene>
<dbReference type="Pfam" id="PF05784">
    <property type="entry name" value="Herpes_UL82_83"/>
    <property type="match status" value="1"/>
</dbReference>
<name>U3GPL0_9BETA</name>
<reference evidence="2 3" key="1">
    <citation type="submission" date="2013-05" db="EMBL/GenBank/DDBJ databases">
        <title>Genome organization and molecular characterization of porcine cytomegalovirus.</title>
        <authorList>
            <person name="Gu W."/>
            <person name="Zhou L."/>
            <person name="Ge X."/>
            <person name="Guo X."/>
            <person name="Yang H."/>
        </authorList>
    </citation>
    <scope>NUCLEOTIDE SEQUENCE [LARGE SCALE GENOMIC DNA]</scope>
    <source>
        <strain evidence="2 3">BJ09</strain>
    </source>
</reference>